<dbReference type="Pfam" id="PF22570">
    <property type="entry name" value="LiaF-TM"/>
    <property type="match status" value="1"/>
</dbReference>
<feature type="transmembrane region" description="Helical" evidence="1">
    <location>
        <begin position="57"/>
        <end position="73"/>
    </location>
</feature>
<dbReference type="Proteomes" id="UP000051307">
    <property type="component" value="Unassembled WGS sequence"/>
</dbReference>
<proteinExistence type="predicted"/>
<name>A0A0R1VN83_9LACO</name>
<comment type="caution">
    <text evidence="3">The sequence shown here is derived from an EMBL/GenBank/DDBJ whole genome shotgun (WGS) entry which is preliminary data.</text>
</comment>
<evidence type="ECO:0000313" key="3">
    <source>
        <dbReference type="EMBL" id="KRM07304.1"/>
    </source>
</evidence>
<feature type="domain" description="LiaF transmembrane" evidence="2">
    <location>
        <begin position="10"/>
        <end position="106"/>
    </location>
</feature>
<sequence>MMKKNFSRILLGVGFIAAAVLLVVDQLQLFDFQIGFTTIIFTAIFVALFIKGLFDRSIYLSVFSLAFLAILYSKKLHFASMLSPMMILFVALLVSIGLSLLFTKSVKPKVVINGDIGENTIDENSDDIVIDHRMGDTSRYVHSQHLKSITINASMGDVNVYLDDAQAAGDRVNVNMSASMGDVDFFIPLSWQVENHLNATLGDITVKGKSNGGGPTLVLRGKANMGDVTINYI</sequence>
<keyword evidence="1" id="KW-1133">Transmembrane helix</keyword>
<feature type="transmembrane region" description="Helical" evidence="1">
    <location>
        <begin position="32"/>
        <end position="50"/>
    </location>
</feature>
<gene>
    <name evidence="3" type="ORF">FC59_GL000734</name>
</gene>
<dbReference type="PATRIC" id="fig|1423767.3.peg.760"/>
<evidence type="ECO:0000256" key="1">
    <source>
        <dbReference type="SAM" id="Phobius"/>
    </source>
</evidence>
<dbReference type="AlphaFoldDB" id="A0A0R1VN83"/>
<keyword evidence="1" id="KW-0812">Transmembrane</keyword>
<dbReference type="EMBL" id="AZFU01000001">
    <property type="protein sequence ID" value="KRM07304.1"/>
    <property type="molecule type" value="Genomic_DNA"/>
</dbReference>
<protein>
    <recommendedName>
        <fullName evidence="2">LiaF transmembrane domain-containing protein</fullName>
    </recommendedName>
</protein>
<dbReference type="eggNOG" id="COG4758">
    <property type="taxonomic scope" value="Bacteria"/>
</dbReference>
<reference evidence="3 4" key="1">
    <citation type="journal article" date="2015" name="Genome Announc.">
        <title>Expanding the biotechnology potential of lactobacilli through comparative genomics of 213 strains and associated genera.</title>
        <authorList>
            <person name="Sun Z."/>
            <person name="Harris H.M."/>
            <person name="McCann A."/>
            <person name="Guo C."/>
            <person name="Argimon S."/>
            <person name="Zhang W."/>
            <person name="Yang X."/>
            <person name="Jeffery I.B."/>
            <person name="Cooney J.C."/>
            <person name="Kagawa T.F."/>
            <person name="Liu W."/>
            <person name="Song Y."/>
            <person name="Salvetti E."/>
            <person name="Wrobel A."/>
            <person name="Rasinkangas P."/>
            <person name="Parkhill J."/>
            <person name="Rea M.C."/>
            <person name="O'Sullivan O."/>
            <person name="Ritari J."/>
            <person name="Douillard F.P."/>
            <person name="Paul Ross R."/>
            <person name="Yang R."/>
            <person name="Briner A.E."/>
            <person name="Felis G.E."/>
            <person name="de Vos W.M."/>
            <person name="Barrangou R."/>
            <person name="Klaenhammer T.R."/>
            <person name="Caufield P.W."/>
            <person name="Cui Y."/>
            <person name="Zhang H."/>
            <person name="O'Toole P.W."/>
        </authorList>
    </citation>
    <scope>NUCLEOTIDE SEQUENCE [LARGE SCALE GENOMIC DNA]</scope>
    <source>
        <strain evidence="3 4">DSM 16761</strain>
    </source>
</reference>
<accession>A0A0R1VN83</accession>
<evidence type="ECO:0000259" key="2">
    <source>
        <dbReference type="Pfam" id="PF22570"/>
    </source>
</evidence>
<feature type="transmembrane region" description="Helical" evidence="1">
    <location>
        <begin position="85"/>
        <end position="103"/>
    </location>
</feature>
<organism evidence="3 4">
    <name type="scientific">Lactobacillus kitasatonis DSM 16761 = JCM 1039</name>
    <dbReference type="NCBI Taxonomy" id="1423767"/>
    <lineage>
        <taxon>Bacteria</taxon>
        <taxon>Bacillati</taxon>
        <taxon>Bacillota</taxon>
        <taxon>Bacilli</taxon>
        <taxon>Lactobacillales</taxon>
        <taxon>Lactobacillaceae</taxon>
        <taxon>Lactobacillus</taxon>
    </lineage>
</organism>
<dbReference type="InterPro" id="IPR054331">
    <property type="entry name" value="LiaF_TM"/>
</dbReference>
<keyword evidence="1" id="KW-0472">Membrane</keyword>
<evidence type="ECO:0000313" key="4">
    <source>
        <dbReference type="Proteomes" id="UP000051307"/>
    </source>
</evidence>